<comment type="caution">
    <text evidence="1">The sequence shown here is derived from an EMBL/GenBank/DDBJ whole genome shotgun (WGS) entry which is preliminary data.</text>
</comment>
<protein>
    <submittedName>
        <fullName evidence="1">Unnamed protein product</fullName>
    </submittedName>
</protein>
<name>A0A9W6U2G0_9STRA</name>
<dbReference type="Proteomes" id="UP001165083">
    <property type="component" value="Unassembled WGS sequence"/>
</dbReference>
<reference evidence="1" key="1">
    <citation type="submission" date="2023-04" db="EMBL/GenBank/DDBJ databases">
        <title>Phytophthora lilii NBRC 32176.</title>
        <authorList>
            <person name="Ichikawa N."/>
            <person name="Sato H."/>
            <person name="Tonouchi N."/>
        </authorList>
    </citation>
    <scope>NUCLEOTIDE SEQUENCE</scope>
    <source>
        <strain evidence="1">NBRC 32176</strain>
    </source>
</reference>
<keyword evidence="2" id="KW-1185">Reference proteome</keyword>
<dbReference type="EMBL" id="BSXW01000522">
    <property type="protein sequence ID" value="GMF24583.1"/>
    <property type="molecule type" value="Genomic_DNA"/>
</dbReference>
<dbReference type="AlphaFoldDB" id="A0A9W6U2G0"/>
<organism evidence="1 2">
    <name type="scientific">Phytophthora lilii</name>
    <dbReference type="NCBI Taxonomy" id="2077276"/>
    <lineage>
        <taxon>Eukaryota</taxon>
        <taxon>Sar</taxon>
        <taxon>Stramenopiles</taxon>
        <taxon>Oomycota</taxon>
        <taxon>Peronosporomycetes</taxon>
        <taxon>Peronosporales</taxon>
        <taxon>Peronosporaceae</taxon>
        <taxon>Phytophthora</taxon>
    </lineage>
</organism>
<evidence type="ECO:0000313" key="1">
    <source>
        <dbReference type="EMBL" id="GMF24583.1"/>
    </source>
</evidence>
<evidence type="ECO:0000313" key="2">
    <source>
        <dbReference type="Proteomes" id="UP001165083"/>
    </source>
</evidence>
<proteinExistence type="predicted"/>
<accession>A0A9W6U2G0</accession>
<gene>
    <name evidence="1" type="ORF">Plil01_001009800</name>
</gene>
<sequence length="184" mass="19469">MQTLQDAPGPTRTLYLGSDTYEHHRYVADALEINVHVVHQEGLASATEERLGDDIIAVSDHVAAVGAAEGMHALHVAQLTREAEGLAHATAASGVKPGVLGLPQQRLVWVVSDIVVAVAGQLHPGRSTPGAAALQILDVLAAAADHHERRHVEPIDVAFFASIFSVGSTLTETKSKSQRVNSKM</sequence>